<dbReference type="InterPro" id="IPR050640">
    <property type="entry name" value="Bact_2-comp_sensor_kinase"/>
</dbReference>
<keyword evidence="3" id="KW-0812">Transmembrane</keyword>
<reference evidence="5 6" key="1">
    <citation type="submission" date="2019-02" db="EMBL/GenBank/DDBJ databases">
        <title>Genomic Encyclopedia of Archaeal and Bacterial Type Strains, Phase II (KMG-II): from individual species to whole genera.</title>
        <authorList>
            <person name="Goeker M."/>
        </authorList>
    </citation>
    <scope>NUCLEOTIDE SEQUENCE [LARGE SCALE GENOMIC DNA]</scope>
    <source>
        <strain evidence="5 6">DSM 18101</strain>
    </source>
</reference>
<dbReference type="InterPro" id="IPR004358">
    <property type="entry name" value="Sig_transdc_His_kin-like_C"/>
</dbReference>
<dbReference type="Pfam" id="PF02518">
    <property type="entry name" value="HATPase_c"/>
    <property type="match status" value="1"/>
</dbReference>
<dbReference type="Gene3D" id="3.30.565.10">
    <property type="entry name" value="Histidine kinase-like ATPase, C-terminal domain"/>
    <property type="match status" value="1"/>
</dbReference>
<dbReference type="GO" id="GO:0016020">
    <property type="term" value="C:membrane"/>
    <property type="evidence" value="ECO:0007669"/>
    <property type="project" value="InterPro"/>
</dbReference>
<protein>
    <recommendedName>
        <fullName evidence="2">histidine kinase</fullName>
        <ecNumber evidence="2">2.7.13.3</ecNumber>
    </recommendedName>
</protein>
<evidence type="ECO:0000256" key="1">
    <source>
        <dbReference type="ARBA" id="ARBA00000085"/>
    </source>
</evidence>
<feature type="transmembrane region" description="Helical" evidence="3">
    <location>
        <begin position="79"/>
        <end position="102"/>
    </location>
</feature>
<gene>
    <name evidence="5" type="ORF">BDD14_1709</name>
</gene>
<feature type="domain" description="Histidine kinase" evidence="4">
    <location>
        <begin position="331"/>
        <end position="435"/>
    </location>
</feature>
<dbReference type="Proteomes" id="UP000292958">
    <property type="component" value="Unassembled WGS sequence"/>
</dbReference>
<dbReference type="PANTHER" id="PTHR34220:SF7">
    <property type="entry name" value="SENSOR HISTIDINE KINASE YPDA"/>
    <property type="match status" value="1"/>
</dbReference>
<dbReference type="AlphaFoldDB" id="A0A4Q7YTE5"/>
<dbReference type="InterPro" id="IPR036890">
    <property type="entry name" value="HATPase_C_sf"/>
</dbReference>
<keyword evidence="5" id="KW-0418">Kinase</keyword>
<name>A0A4Q7YTE5_9BACT</name>
<dbReference type="EC" id="2.7.13.3" evidence="2"/>
<feature type="transmembrane region" description="Helical" evidence="3">
    <location>
        <begin position="47"/>
        <end position="67"/>
    </location>
</feature>
<keyword evidence="3" id="KW-1133">Transmembrane helix</keyword>
<dbReference type="GO" id="GO:0000155">
    <property type="term" value="F:phosphorelay sensor kinase activity"/>
    <property type="evidence" value="ECO:0007669"/>
    <property type="project" value="InterPro"/>
</dbReference>
<feature type="transmembrane region" description="Helical" evidence="3">
    <location>
        <begin position="6"/>
        <end position="27"/>
    </location>
</feature>
<evidence type="ECO:0000256" key="3">
    <source>
        <dbReference type="SAM" id="Phobius"/>
    </source>
</evidence>
<dbReference type="SMART" id="SM00387">
    <property type="entry name" value="HATPase_c"/>
    <property type="match status" value="1"/>
</dbReference>
<evidence type="ECO:0000313" key="6">
    <source>
        <dbReference type="Proteomes" id="UP000292958"/>
    </source>
</evidence>
<dbReference type="Gene3D" id="1.10.1760.20">
    <property type="match status" value="1"/>
</dbReference>
<evidence type="ECO:0000256" key="2">
    <source>
        <dbReference type="ARBA" id="ARBA00012438"/>
    </source>
</evidence>
<dbReference type="InterPro" id="IPR005467">
    <property type="entry name" value="His_kinase_dom"/>
</dbReference>
<dbReference type="EMBL" id="SHKW01000001">
    <property type="protein sequence ID" value="RZU40263.1"/>
    <property type="molecule type" value="Genomic_DNA"/>
</dbReference>
<organism evidence="5 6">
    <name type="scientific">Edaphobacter modestus</name>
    <dbReference type="NCBI Taxonomy" id="388466"/>
    <lineage>
        <taxon>Bacteria</taxon>
        <taxon>Pseudomonadati</taxon>
        <taxon>Acidobacteriota</taxon>
        <taxon>Terriglobia</taxon>
        <taxon>Terriglobales</taxon>
        <taxon>Acidobacteriaceae</taxon>
        <taxon>Edaphobacter</taxon>
    </lineage>
</organism>
<dbReference type="PANTHER" id="PTHR34220">
    <property type="entry name" value="SENSOR HISTIDINE KINASE YPDA"/>
    <property type="match status" value="1"/>
</dbReference>
<proteinExistence type="predicted"/>
<dbReference type="InterPro" id="IPR010559">
    <property type="entry name" value="Sig_transdc_His_kin_internal"/>
</dbReference>
<comment type="catalytic activity">
    <reaction evidence="1">
        <text>ATP + protein L-histidine = ADP + protein N-phospho-L-histidine.</text>
        <dbReference type="EC" id="2.7.13.3"/>
    </reaction>
</comment>
<dbReference type="InterPro" id="IPR003594">
    <property type="entry name" value="HATPase_dom"/>
</dbReference>
<sequence>MHISQSLILITLLVELGVAAAMSSSLARSKKFKDTLLAPRKTTRQKVELVAMICAPMVLGVMVRVKVPNFLAADLSLETTILLGILVGPLAAMAGGAALAIPALLHHEYWALPVNLIVAAVAGSFSRFADPEDVWSFSPMIDLSLYRWIRRNLERPHLDRQVLLLVLIAGMQFCASLISWFNPRRYFSLHSTEWWVELLICANAPVVVGIPLKIWNAVRVERKLEEQERLLLEARLDALQRQINPHFLFNTLNSITSLVRSQPELAREMIVKLANILRVLLKDRDAFVPFREELAFTDDYLDIEVVRFGAKLRVVKEIAPETLDIVVPGMLLQPLIENSIKHGLDPRISGGTVTLRSRIDETGMLVVEVEDDGVGMSIERNQVSGAESMVRQGAGIGMKNVRERLEVQYGSPASVEVNSRPGRGTKVTLRMPVLEAQTWSQSGRHVLEAAVSAVDDVMRRAKVRG</sequence>
<dbReference type="Pfam" id="PF06580">
    <property type="entry name" value="His_kinase"/>
    <property type="match status" value="1"/>
</dbReference>
<keyword evidence="6" id="KW-1185">Reference proteome</keyword>
<accession>A0A4Q7YTE5</accession>
<keyword evidence="5" id="KW-0808">Transferase</keyword>
<feature type="transmembrane region" description="Helical" evidence="3">
    <location>
        <begin position="162"/>
        <end position="182"/>
    </location>
</feature>
<comment type="caution">
    <text evidence="5">The sequence shown here is derived from an EMBL/GenBank/DDBJ whole genome shotgun (WGS) entry which is preliminary data.</text>
</comment>
<dbReference type="SUPFAM" id="SSF55874">
    <property type="entry name" value="ATPase domain of HSP90 chaperone/DNA topoisomerase II/histidine kinase"/>
    <property type="match status" value="1"/>
</dbReference>
<evidence type="ECO:0000259" key="4">
    <source>
        <dbReference type="PROSITE" id="PS50109"/>
    </source>
</evidence>
<dbReference type="PROSITE" id="PS50109">
    <property type="entry name" value="HIS_KIN"/>
    <property type="match status" value="1"/>
</dbReference>
<keyword evidence="3" id="KW-0472">Membrane</keyword>
<dbReference type="PRINTS" id="PR00344">
    <property type="entry name" value="BCTRLSENSOR"/>
</dbReference>
<evidence type="ECO:0000313" key="5">
    <source>
        <dbReference type="EMBL" id="RZU40263.1"/>
    </source>
</evidence>